<proteinExistence type="predicted"/>
<reference evidence="1 2" key="1">
    <citation type="submission" date="2021-07" db="EMBL/GenBank/DDBJ databases">
        <title>Clinical implication of Pseudomonas aeruginosa: further insight on the antimicrobial resistance.</title>
        <authorList>
            <person name="Macori G."/>
            <person name="Fanning S."/>
            <person name="Alqahtani A."/>
        </authorList>
    </citation>
    <scope>NUCLEOTIDE SEQUENCE [LARGE SCALE GENOMIC DNA]</scope>
    <source>
        <strain evidence="1 2">CFS3442</strain>
    </source>
</reference>
<dbReference type="RefSeq" id="WP_197612266.1">
    <property type="nucleotide sequence ID" value="NZ_JAHWBK010000021.1"/>
</dbReference>
<comment type="caution">
    <text evidence="1">The sequence shown here is derived from an EMBL/GenBank/DDBJ whole genome shotgun (WGS) entry which is preliminary data.</text>
</comment>
<evidence type="ECO:0000313" key="2">
    <source>
        <dbReference type="Proteomes" id="UP001208054"/>
    </source>
</evidence>
<dbReference type="InterPro" id="IPR011989">
    <property type="entry name" value="ARM-like"/>
</dbReference>
<gene>
    <name evidence="1" type="ORF">KYJ44_21710</name>
</gene>
<keyword evidence="2" id="KW-1185">Reference proteome</keyword>
<dbReference type="Gene3D" id="1.25.10.10">
    <property type="entry name" value="Leucine-rich Repeat Variant"/>
    <property type="match status" value="1"/>
</dbReference>
<dbReference type="Proteomes" id="UP001208054">
    <property type="component" value="Unassembled WGS sequence"/>
</dbReference>
<accession>A0ABT2XPE2</accession>
<dbReference type="EMBL" id="JAHWBK010000021">
    <property type="protein sequence ID" value="MCV0326933.1"/>
    <property type="molecule type" value="Genomic_DNA"/>
</dbReference>
<organism evidence="1 2">
    <name type="scientific">Stenotrophomonas riyadhensis</name>
    <dbReference type="NCBI Taxonomy" id="2859893"/>
    <lineage>
        <taxon>Bacteria</taxon>
        <taxon>Pseudomonadati</taxon>
        <taxon>Pseudomonadota</taxon>
        <taxon>Gammaproteobacteria</taxon>
        <taxon>Lysobacterales</taxon>
        <taxon>Lysobacteraceae</taxon>
        <taxon>Stenotrophomonas</taxon>
    </lineage>
</organism>
<dbReference type="SUPFAM" id="SSF48371">
    <property type="entry name" value="ARM repeat"/>
    <property type="match status" value="1"/>
</dbReference>
<name>A0ABT2XPE2_9GAMM</name>
<dbReference type="InterPro" id="IPR016024">
    <property type="entry name" value="ARM-type_fold"/>
</dbReference>
<protein>
    <submittedName>
        <fullName evidence="1">HEAT repeat domain-containing protein</fullName>
    </submittedName>
</protein>
<evidence type="ECO:0000313" key="1">
    <source>
        <dbReference type="EMBL" id="MCV0326933.1"/>
    </source>
</evidence>
<sequence length="153" mass="17473">MSLLPLEPFFHSVNTGRLSQKNQRMITSAWAFKQLCENESDASFAWQQAEDQTWIDILAAYPELARCVAGNKTIPEFIIEQLATSEDVDVRWSIACKRRLSEELMFRLAHDADATVRHRIACNPKVTPRILELLSVDPDRMVAASAQRRLQSE</sequence>